<evidence type="ECO:0000313" key="3">
    <source>
        <dbReference type="Proteomes" id="UP000016587"/>
    </source>
</evidence>
<organism evidence="2 3">
    <name type="scientific">Megalodesulfovibrio gigas (strain ATCC 19364 / DSM 1382 / NCIMB 9332 / VKM B-1759)</name>
    <name type="common">Desulfovibrio gigas</name>
    <dbReference type="NCBI Taxonomy" id="1121448"/>
    <lineage>
        <taxon>Bacteria</taxon>
        <taxon>Pseudomonadati</taxon>
        <taxon>Thermodesulfobacteriota</taxon>
        <taxon>Desulfovibrionia</taxon>
        <taxon>Desulfovibrionales</taxon>
        <taxon>Desulfovibrionaceae</taxon>
        <taxon>Megalodesulfovibrio</taxon>
    </lineage>
</organism>
<feature type="chain" id="PRO_5004599899" evidence="1">
    <location>
        <begin position="27"/>
        <end position="97"/>
    </location>
</feature>
<feature type="signal peptide" evidence="1">
    <location>
        <begin position="1"/>
        <end position="26"/>
    </location>
</feature>
<reference evidence="3" key="2">
    <citation type="submission" date="2013-07" db="EMBL/GenBank/DDBJ databases">
        <authorList>
            <person name="Morais-Silva F.O."/>
            <person name="Rezende A.M."/>
            <person name="Pimentel C."/>
            <person name="Resende D.M."/>
            <person name="Santos C.I."/>
            <person name="Clemente C."/>
            <person name="de Oliveira L.M."/>
            <person name="da Silva S.M."/>
            <person name="Costa D.A."/>
            <person name="Varela-Raposo A."/>
            <person name="Horacio E.C.A."/>
            <person name="Matos M."/>
            <person name="Flores O."/>
            <person name="Ruiz J.C."/>
            <person name="Rodrigues-Pousada C."/>
        </authorList>
    </citation>
    <scope>NUCLEOTIDE SEQUENCE [LARGE SCALE GENOMIC DNA]</scope>
    <source>
        <strain evidence="3">ATCC 19364 / DSM 1382 / NCIMB 9332 / VKM B-1759</strain>
    </source>
</reference>
<evidence type="ECO:0000256" key="1">
    <source>
        <dbReference type="SAM" id="SignalP"/>
    </source>
</evidence>
<name>T2GG07_MEGG1</name>
<reference evidence="2 3" key="1">
    <citation type="journal article" date="2013" name="J. Bacteriol.">
        <title>Roles of HynAB and Ech, the only two hydrogenases found in the model sulfate reducer Desulfovibrio gigas.</title>
        <authorList>
            <person name="Morais-Silva F.O."/>
            <person name="Santos C.I."/>
            <person name="Rodrigues R."/>
            <person name="Pereira I.A."/>
            <person name="Rodrigues-Pousada C."/>
        </authorList>
    </citation>
    <scope>NUCLEOTIDE SEQUENCE [LARGE SCALE GENOMIC DNA]</scope>
    <source>
        <strain evidence="3">ATCC 19364 / DSM 1382 / NCIMB 9332 / VKM B-1759</strain>
    </source>
</reference>
<dbReference type="RefSeq" id="WP_021761995.1">
    <property type="nucleotide sequence ID" value="NC_022444.1"/>
</dbReference>
<dbReference type="KEGG" id="dgg:DGI_3194"/>
<protein>
    <submittedName>
        <fullName evidence="2">Uncharacterized protein</fullName>
    </submittedName>
</protein>
<dbReference type="AlphaFoldDB" id="T2GG07"/>
<proteinExistence type="predicted"/>
<dbReference type="PATRIC" id="fig|1121448.10.peg.3151"/>
<dbReference type="EMBL" id="CP006585">
    <property type="protein sequence ID" value="AGW14902.1"/>
    <property type="molecule type" value="Genomic_DNA"/>
</dbReference>
<accession>T2GG07</accession>
<dbReference type="HOGENOM" id="CLU_2342182_0_0_7"/>
<evidence type="ECO:0000313" key="2">
    <source>
        <dbReference type="EMBL" id="AGW14902.1"/>
    </source>
</evidence>
<sequence length="97" mass="10775">MPTSIRLILFITACWLLFPQADPASAQDVRRDKHFGTFHEGMRIESGPGQDTVIIVSPPPQRENQTGTPQGNDAYPLIIAPQINVPPRPPHPMPRTQ</sequence>
<dbReference type="STRING" id="1121448.DGI_3194"/>
<gene>
    <name evidence="2" type="ORF">DGI_3194</name>
</gene>
<keyword evidence="1" id="KW-0732">Signal</keyword>
<keyword evidence="3" id="KW-1185">Reference proteome</keyword>
<dbReference type="Proteomes" id="UP000016587">
    <property type="component" value="Chromosome"/>
</dbReference>